<evidence type="ECO:0000256" key="11">
    <source>
        <dbReference type="ARBA" id="ARBA00023284"/>
    </source>
</evidence>
<dbReference type="InterPro" id="IPR023753">
    <property type="entry name" value="FAD/NAD-binding_dom"/>
</dbReference>
<keyword evidence="6" id="KW-0285">Flavoprotein</keyword>
<sequence>MIIAVFEVDECMSNQFDVIVIGAGPAGYVCAIRAAQLGLKTACVEKWSDDKGKSVLGGTCLNIGCVPSKSLLDSSWKFHEAQSLFDVHGIKVSNVSMDIPKMLVRKNKIVKTLTTGIHGLFKSNHVTLLAGTGKVLAGKQVEVTQSDGTVEVFDADNVVIATGSKPIDIPPAPLTDDVIVDSTGALEFTSVPKRLGVIGAGVIGLELGSVWERLGSKVTVLEALDSFLSVADQQIAKDALKIFKKQGLDIRLGARVTASDIKNDEVTVTYTDREGQEQQLVFDKLIVAVGRRPCTENLLAQDSGVNLDERGFIFVDDKCRTVVPGIYAIGDSVRGPMLAHKGSEEGMVVAELIAGHKASVNYDLIPSVIYTHPEIAWVGKTEEAVKASGEAYKVGTFPFAATGRALAANDTYGMVKIIAHNETDRILGVHVLGASAADIAQQGVIAMEFAASSEDLALTVFSHPTLSEAMHEAALAVDNRAIHIANRTRRS</sequence>
<dbReference type="PANTHER" id="PTHR22912">
    <property type="entry name" value="DISULFIDE OXIDOREDUCTASE"/>
    <property type="match status" value="1"/>
</dbReference>
<evidence type="ECO:0000256" key="8">
    <source>
        <dbReference type="ARBA" id="ARBA00023002"/>
    </source>
</evidence>
<evidence type="ECO:0000256" key="1">
    <source>
        <dbReference type="ARBA" id="ARBA00001974"/>
    </source>
</evidence>
<dbReference type="Pfam" id="PF07992">
    <property type="entry name" value="Pyr_redox_2"/>
    <property type="match status" value="1"/>
</dbReference>
<evidence type="ECO:0000259" key="12">
    <source>
        <dbReference type="Pfam" id="PF02852"/>
    </source>
</evidence>
<evidence type="ECO:0000313" key="14">
    <source>
        <dbReference type="EMBL" id="PJE80583.1"/>
    </source>
</evidence>
<dbReference type="PROSITE" id="PS00076">
    <property type="entry name" value="PYRIDINE_REDOX_1"/>
    <property type="match status" value="1"/>
</dbReference>
<dbReference type="SUPFAM" id="SSF51905">
    <property type="entry name" value="FAD/NAD(P)-binding domain"/>
    <property type="match status" value="1"/>
</dbReference>
<comment type="similarity">
    <text evidence="3">Belongs to the class-I pyridine nucleotide-disulfide oxidoreductase family.</text>
</comment>
<dbReference type="NCBIfam" id="TIGR01350">
    <property type="entry name" value="lipoamide_DH"/>
    <property type="match status" value="1"/>
</dbReference>
<dbReference type="Pfam" id="PF02852">
    <property type="entry name" value="Pyr_redox_dim"/>
    <property type="match status" value="1"/>
</dbReference>
<gene>
    <name evidence="14" type="primary">lpd</name>
    <name evidence="14" type="ORF">CI610_00405</name>
</gene>
<feature type="domain" description="FAD/NAD(P)-binding" evidence="13">
    <location>
        <begin position="16"/>
        <end position="346"/>
    </location>
</feature>
<dbReference type="Gene3D" id="3.30.390.30">
    <property type="match status" value="1"/>
</dbReference>
<dbReference type="InterPro" id="IPR050151">
    <property type="entry name" value="Class-I_Pyr_Nuc-Dis_Oxidored"/>
</dbReference>
<protein>
    <recommendedName>
        <fullName evidence="4">Dihydrolipoyl dehydrogenase</fullName>
    </recommendedName>
</protein>
<dbReference type="FunFam" id="3.30.390.30:FF:000001">
    <property type="entry name" value="Dihydrolipoyl dehydrogenase"/>
    <property type="match status" value="1"/>
</dbReference>
<dbReference type="AlphaFoldDB" id="A0A2H9TBK7"/>
<evidence type="ECO:0000256" key="2">
    <source>
        <dbReference type="ARBA" id="ARBA00004496"/>
    </source>
</evidence>
<evidence type="ECO:0000256" key="4">
    <source>
        <dbReference type="ARBA" id="ARBA00016961"/>
    </source>
</evidence>
<dbReference type="EMBL" id="NSIT01000012">
    <property type="protein sequence ID" value="PJE80583.1"/>
    <property type="molecule type" value="Genomic_DNA"/>
</dbReference>
<comment type="caution">
    <text evidence="14">The sequence shown here is derived from an EMBL/GenBank/DDBJ whole genome shotgun (WGS) entry which is preliminary data.</text>
</comment>
<dbReference type="InterPro" id="IPR006258">
    <property type="entry name" value="Lipoamide_DH"/>
</dbReference>
<evidence type="ECO:0000256" key="3">
    <source>
        <dbReference type="ARBA" id="ARBA00007532"/>
    </source>
</evidence>
<dbReference type="SUPFAM" id="SSF55424">
    <property type="entry name" value="FAD/NAD-linked reductases, dimerisation (C-terminal) domain"/>
    <property type="match status" value="1"/>
</dbReference>
<evidence type="ECO:0000256" key="7">
    <source>
        <dbReference type="ARBA" id="ARBA00022827"/>
    </source>
</evidence>
<evidence type="ECO:0000259" key="13">
    <source>
        <dbReference type="Pfam" id="PF07992"/>
    </source>
</evidence>
<keyword evidence="7" id="KW-0274">FAD</keyword>
<evidence type="ECO:0000256" key="10">
    <source>
        <dbReference type="ARBA" id="ARBA00023157"/>
    </source>
</evidence>
<comment type="cofactor">
    <cofactor evidence="1">
        <name>FAD</name>
        <dbReference type="ChEBI" id="CHEBI:57692"/>
    </cofactor>
</comment>
<dbReference type="InterPro" id="IPR012999">
    <property type="entry name" value="Pyr_OxRdtase_I_AS"/>
</dbReference>
<organism evidence="14">
    <name type="scientific">invertebrate metagenome</name>
    <dbReference type="NCBI Taxonomy" id="1711999"/>
    <lineage>
        <taxon>unclassified sequences</taxon>
        <taxon>metagenomes</taxon>
        <taxon>organismal metagenomes</taxon>
    </lineage>
</organism>
<dbReference type="GO" id="GO:0006103">
    <property type="term" value="P:2-oxoglutarate metabolic process"/>
    <property type="evidence" value="ECO:0007669"/>
    <property type="project" value="TreeGrafter"/>
</dbReference>
<keyword evidence="10" id="KW-1015">Disulfide bond</keyword>
<reference evidence="14" key="1">
    <citation type="journal article" date="2017" name="Appl. Environ. Microbiol.">
        <title>Molecular characterization of an Endozoicomonas-like organism causing infection in king scallop Pecten maximus L.</title>
        <authorList>
            <person name="Cano I."/>
            <person name="van Aerle R."/>
            <person name="Ross S."/>
            <person name="Verner-Jeffreys D.W."/>
            <person name="Paley R.K."/>
            <person name="Rimmer G."/>
            <person name="Ryder D."/>
            <person name="Hooper P."/>
            <person name="Stone D."/>
            <person name="Feist S.W."/>
        </authorList>
    </citation>
    <scope>NUCLEOTIDE SEQUENCE</scope>
</reference>
<dbReference type="InterPro" id="IPR004099">
    <property type="entry name" value="Pyr_nucl-diS_OxRdtase_dimer"/>
</dbReference>
<dbReference type="InterPro" id="IPR001100">
    <property type="entry name" value="Pyr_nuc-diS_OxRdtase"/>
</dbReference>
<dbReference type="InterPro" id="IPR016156">
    <property type="entry name" value="FAD/NAD-linked_Rdtase_dimer_sf"/>
</dbReference>
<dbReference type="Gene3D" id="3.50.50.60">
    <property type="entry name" value="FAD/NAD(P)-binding domain"/>
    <property type="match status" value="2"/>
</dbReference>
<dbReference type="PRINTS" id="PR00368">
    <property type="entry name" value="FADPNR"/>
</dbReference>
<evidence type="ECO:0000256" key="5">
    <source>
        <dbReference type="ARBA" id="ARBA00022490"/>
    </source>
</evidence>
<evidence type="ECO:0000256" key="9">
    <source>
        <dbReference type="ARBA" id="ARBA00023027"/>
    </source>
</evidence>
<dbReference type="GO" id="GO:0005737">
    <property type="term" value="C:cytoplasm"/>
    <property type="evidence" value="ECO:0007669"/>
    <property type="project" value="UniProtKB-SubCell"/>
</dbReference>
<dbReference type="PANTHER" id="PTHR22912:SF224">
    <property type="entry name" value="DIHYDROLIPOYL DEHYDROGENASE"/>
    <property type="match status" value="1"/>
</dbReference>
<comment type="subcellular location">
    <subcellularLocation>
        <location evidence="2">Cytoplasm</location>
    </subcellularLocation>
</comment>
<evidence type="ECO:0000256" key="6">
    <source>
        <dbReference type="ARBA" id="ARBA00022630"/>
    </source>
</evidence>
<accession>A0A2H9TBK7</accession>
<proteinExistence type="inferred from homology"/>
<keyword evidence="11" id="KW-0676">Redox-active center</keyword>
<dbReference type="PRINTS" id="PR00411">
    <property type="entry name" value="PNDRDTASEI"/>
</dbReference>
<dbReference type="GO" id="GO:0050660">
    <property type="term" value="F:flavin adenine dinucleotide binding"/>
    <property type="evidence" value="ECO:0007669"/>
    <property type="project" value="InterPro"/>
</dbReference>
<feature type="domain" description="Pyridine nucleotide-disulphide oxidoreductase dimerisation" evidence="12">
    <location>
        <begin position="365"/>
        <end position="474"/>
    </location>
</feature>
<dbReference type="InterPro" id="IPR036188">
    <property type="entry name" value="FAD/NAD-bd_sf"/>
</dbReference>
<keyword evidence="8 14" id="KW-0560">Oxidoreductase</keyword>
<keyword evidence="9" id="KW-0520">NAD</keyword>
<dbReference type="PIRSF" id="PIRSF000350">
    <property type="entry name" value="Mercury_reductase_MerA"/>
    <property type="match status" value="1"/>
</dbReference>
<dbReference type="GO" id="GO:0004148">
    <property type="term" value="F:dihydrolipoyl dehydrogenase (NADH) activity"/>
    <property type="evidence" value="ECO:0007669"/>
    <property type="project" value="InterPro"/>
</dbReference>
<name>A0A2H9TBK7_9ZZZZ</name>
<keyword evidence="5" id="KW-0963">Cytoplasm</keyword>